<comment type="similarity">
    <text evidence="1">Belongs to the GST superfamily.</text>
</comment>
<protein>
    <recommendedName>
        <fullName evidence="2">GST N-terminal domain-containing protein</fullName>
    </recommendedName>
</protein>
<reference evidence="3 4" key="1">
    <citation type="journal article" date="2016" name="Mol. Biol. Evol.">
        <title>Comparative Genomics of Early-Diverging Mushroom-Forming Fungi Provides Insights into the Origins of Lignocellulose Decay Capabilities.</title>
        <authorList>
            <person name="Nagy L.G."/>
            <person name="Riley R."/>
            <person name="Tritt A."/>
            <person name="Adam C."/>
            <person name="Daum C."/>
            <person name="Floudas D."/>
            <person name="Sun H."/>
            <person name="Yadav J.S."/>
            <person name="Pangilinan J."/>
            <person name="Larsson K.H."/>
            <person name="Matsuura K."/>
            <person name="Barry K."/>
            <person name="Labutti K."/>
            <person name="Kuo R."/>
            <person name="Ohm R.A."/>
            <person name="Bhattacharya S.S."/>
            <person name="Shirouzu T."/>
            <person name="Yoshinaga Y."/>
            <person name="Martin F.M."/>
            <person name="Grigoriev I.V."/>
            <person name="Hibbett D.S."/>
        </authorList>
    </citation>
    <scope>NUCLEOTIDE SEQUENCE [LARGE SCALE GENOMIC DNA]</scope>
    <source>
        <strain evidence="3 4">CBS 109695</strain>
    </source>
</reference>
<dbReference type="InterPro" id="IPR036282">
    <property type="entry name" value="Glutathione-S-Trfase_C_sf"/>
</dbReference>
<dbReference type="InterPro" id="IPR004045">
    <property type="entry name" value="Glutathione_S-Trfase_N"/>
</dbReference>
<dbReference type="STRING" id="436010.A0A166W924"/>
<dbReference type="AlphaFoldDB" id="A0A166W924"/>
<dbReference type="OrthoDB" id="422574at2759"/>
<proteinExistence type="inferred from homology"/>
<dbReference type="Proteomes" id="UP000076532">
    <property type="component" value="Unassembled WGS sequence"/>
</dbReference>
<evidence type="ECO:0000313" key="3">
    <source>
        <dbReference type="EMBL" id="KZP33507.1"/>
    </source>
</evidence>
<evidence type="ECO:0000256" key="1">
    <source>
        <dbReference type="ARBA" id="ARBA00007409"/>
    </source>
</evidence>
<accession>A0A166W924</accession>
<organism evidence="3 4">
    <name type="scientific">Athelia psychrophila</name>
    <dbReference type="NCBI Taxonomy" id="1759441"/>
    <lineage>
        <taxon>Eukaryota</taxon>
        <taxon>Fungi</taxon>
        <taxon>Dikarya</taxon>
        <taxon>Basidiomycota</taxon>
        <taxon>Agaricomycotina</taxon>
        <taxon>Agaricomycetes</taxon>
        <taxon>Agaricomycetidae</taxon>
        <taxon>Atheliales</taxon>
        <taxon>Atheliaceae</taxon>
        <taxon>Athelia</taxon>
    </lineage>
</organism>
<dbReference type="SUPFAM" id="SSF52833">
    <property type="entry name" value="Thioredoxin-like"/>
    <property type="match status" value="1"/>
</dbReference>
<dbReference type="EMBL" id="KV417482">
    <property type="protein sequence ID" value="KZP33507.1"/>
    <property type="molecule type" value="Genomic_DNA"/>
</dbReference>
<evidence type="ECO:0000259" key="2">
    <source>
        <dbReference type="PROSITE" id="PS50404"/>
    </source>
</evidence>
<dbReference type="Gene3D" id="1.20.1050.10">
    <property type="match status" value="1"/>
</dbReference>
<evidence type="ECO:0000313" key="4">
    <source>
        <dbReference type="Proteomes" id="UP000076532"/>
    </source>
</evidence>
<dbReference type="PANTHER" id="PTHR44051:SF8">
    <property type="entry name" value="GLUTATHIONE S-TRANSFERASE GSTA"/>
    <property type="match status" value="1"/>
</dbReference>
<sequence>MSAAAEPVIALQKPSILYTGKTPNGYQASILLEELKIAYGSSINVDYEYVFTIAYQMIAQDTPESECRVHKVEFSKQEHKEPRFFKIHPNGQIPALVDRTRGDFAVFESAVILLCLEQHYDREREFTFDAHSQPDEYSEMLQWIFFAHGGISPAQTQAIGGTRLAAVVGFINETKRLYGVLQLRLENCKYLAETGEGSFSIADIKIAPCYAFFHDGYAKTDFLLGCRWVFIPNRILRSGSLKGDGRGIWKLEWIVPAAQLTPSKVFLPTCNPVTNRSRFRCYTREWGPVTLELVSFYESLVDWQSSSQPGHPLIATAKQHAVEPLFEAALFPEVSEEQS</sequence>
<name>A0A166W924_9AGAM</name>
<dbReference type="InterPro" id="IPR036249">
    <property type="entry name" value="Thioredoxin-like_sf"/>
</dbReference>
<dbReference type="PROSITE" id="PS50404">
    <property type="entry name" value="GST_NTER"/>
    <property type="match status" value="1"/>
</dbReference>
<dbReference type="Pfam" id="PF02798">
    <property type="entry name" value="GST_N"/>
    <property type="match status" value="1"/>
</dbReference>
<dbReference type="Gene3D" id="3.40.30.10">
    <property type="entry name" value="Glutaredoxin"/>
    <property type="match status" value="1"/>
</dbReference>
<keyword evidence="4" id="KW-1185">Reference proteome</keyword>
<feature type="domain" description="GST N-terminal" evidence="2">
    <location>
        <begin position="12"/>
        <end position="124"/>
    </location>
</feature>
<dbReference type="PANTHER" id="PTHR44051">
    <property type="entry name" value="GLUTATHIONE S-TRANSFERASE-RELATED"/>
    <property type="match status" value="1"/>
</dbReference>
<gene>
    <name evidence="3" type="ORF">FIBSPDRAFT_924495</name>
</gene>
<dbReference type="SUPFAM" id="SSF47616">
    <property type="entry name" value="GST C-terminal domain-like"/>
    <property type="match status" value="1"/>
</dbReference>